<comment type="subcellular location">
    <subcellularLocation>
        <location evidence="1">Membrane</location>
        <topology evidence="1">Single-pass membrane protein</topology>
    </subcellularLocation>
</comment>
<proteinExistence type="predicted"/>
<dbReference type="STRING" id="51240.A0A2I4H551"/>
<keyword evidence="2" id="KW-0812">Transmembrane</keyword>
<organism evidence="5 6">
    <name type="scientific">Juglans regia</name>
    <name type="common">English walnut</name>
    <dbReference type="NCBI Taxonomy" id="51240"/>
    <lineage>
        <taxon>Eukaryota</taxon>
        <taxon>Viridiplantae</taxon>
        <taxon>Streptophyta</taxon>
        <taxon>Embryophyta</taxon>
        <taxon>Tracheophyta</taxon>
        <taxon>Spermatophyta</taxon>
        <taxon>Magnoliopsida</taxon>
        <taxon>eudicotyledons</taxon>
        <taxon>Gunneridae</taxon>
        <taxon>Pentapetalae</taxon>
        <taxon>rosids</taxon>
        <taxon>fabids</taxon>
        <taxon>Fagales</taxon>
        <taxon>Juglandaceae</taxon>
        <taxon>Juglans</taxon>
    </lineage>
</organism>
<keyword evidence="5" id="KW-1185">Reference proteome</keyword>
<evidence type="ECO:0000256" key="2">
    <source>
        <dbReference type="ARBA" id="ARBA00022692"/>
    </source>
</evidence>
<dbReference type="FunCoup" id="A0A2I4H551">
    <property type="interactions" value="49"/>
</dbReference>
<dbReference type="Pfam" id="PF03168">
    <property type="entry name" value="LEA_2"/>
    <property type="match status" value="1"/>
</dbReference>
<dbReference type="GO" id="GO:0009506">
    <property type="term" value="C:plasmodesma"/>
    <property type="evidence" value="ECO:0000318"/>
    <property type="project" value="GO_Central"/>
</dbReference>
<evidence type="ECO:0000256" key="3">
    <source>
        <dbReference type="ARBA" id="ARBA00022989"/>
    </source>
</evidence>
<dbReference type="GO" id="GO:0098542">
    <property type="term" value="P:defense response to other organism"/>
    <property type="evidence" value="ECO:0007669"/>
    <property type="project" value="InterPro"/>
</dbReference>
<evidence type="ECO:0000256" key="4">
    <source>
        <dbReference type="ARBA" id="ARBA00023136"/>
    </source>
</evidence>
<dbReference type="GO" id="GO:0005886">
    <property type="term" value="C:plasma membrane"/>
    <property type="evidence" value="ECO:0000318"/>
    <property type="project" value="GO_Central"/>
</dbReference>
<dbReference type="Gramene" id="Jr04_20910_p1">
    <property type="protein sequence ID" value="cds.Jr04_20910_p1"/>
    <property type="gene ID" value="Jr04_20910"/>
</dbReference>
<protein>
    <submittedName>
        <fullName evidence="6">NDR1/HIN1-like protein 3</fullName>
    </submittedName>
</protein>
<gene>
    <name evidence="6" type="primary">LOC109013599</name>
</gene>
<keyword evidence="3" id="KW-1133">Transmembrane helix</keyword>
<dbReference type="AlphaFoldDB" id="A0A2I4H551"/>
<reference evidence="6" key="1">
    <citation type="submission" date="2025-08" db="UniProtKB">
        <authorList>
            <consortium name="RefSeq"/>
        </authorList>
    </citation>
    <scope>IDENTIFICATION</scope>
    <source>
        <tissue evidence="6">Leaves</tissue>
    </source>
</reference>
<evidence type="ECO:0000313" key="5">
    <source>
        <dbReference type="Proteomes" id="UP000235220"/>
    </source>
</evidence>
<dbReference type="KEGG" id="jre:109013599"/>
<sequence>MAEKQAHDLNGAYYGPSVPPPPVRQSYHRPGRGSGCGCCGCFFRFLLSVVISVVVTLGLAILIFWLIFRPNNIKFHVTDASLTQFNFTADNTLQYNLALNITVRNPNKKIGVYYELISVRAHYEDQRFDSVNLTPFYQGHKNTSVLSPVFVGQQLVLLGADELSKFNAEKNAGVYSIDVKLYLRIKFKVGKIKTWRFKPKVKCDLKVPLSSNGTSASGFETTKCDIDF</sequence>
<dbReference type="RefSeq" id="XP_018851286.1">
    <property type="nucleotide sequence ID" value="XM_018995741.2"/>
</dbReference>
<dbReference type="Proteomes" id="UP000235220">
    <property type="component" value="Chromosome 4"/>
</dbReference>
<dbReference type="InterPro" id="IPR044839">
    <property type="entry name" value="NDR1-like"/>
</dbReference>
<dbReference type="GeneID" id="109013599"/>
<dbReference type="PANTHER" id="PTHR31415:SF109">
    <property type="entry name" value="NDR1_HIN1-LIKE PROTEIN 10"/>
    <property type="match status" value="1"/>
</dbReference>
<evidence type="ECO:0000256" key="1">
    <source>
        <dbReference type="ARBA" id="ARBA00004167"/>
    </source>
</evidence>
<keyword evidence="4" id="KW-0472">Membrane</keyword>
<accession>A0A2I4H551</accession>
<dbReference type="OrthoDB" id="1889094at2759"/>
<dbReference type="PANTHER" id="PTHR31415">
    <property type="entry name" value="OS05G0367900 PROTEIN"/>
    <property type="match status" value="1"/>
</dbReference>
<dbReference type="InterPro" id="IPR004864">
    <property type="entry name" value="LEA_2"/>
</dbReference>
<name>A0A2I4H551_JUGRE</name>
<evidence type="ECO:0000313" key="6">
    <source>
        <dbReference type="RefSeq" id="XP_018851286.1"/>
    </source>
</evidence>